<dbReference type="EMBL" id="WHNY01000040">
    <property type="protein sequence ID" value="NOU64823.1"/>
    <property type="molecule type" value="Genomic_DNA"/>
</dbReference>
<evidence type="ECO:0000313" key="9">
    <source>
        <dbReference type="EMBL" id="NOU64823.1"/>
    </source>
</evidence>
<evidence type="ECO:0000256" key="6">
    <source>
        <dbReference type="ARBA" id="ARBA00023136"/>
    </source>
</evidence>
<feature type="domain" description="EamA" evidence="8">
    <location>
        <begin position="145"/>
        <end position="272"/>
    </location>
</feature>
<name>A0ABX1X9Y6_9BACL</name>
<sequence length="289" mass="32665">MPILLLIWGSVAAVSKLVLNRLDSYQVLFYMYGMGVVIFAVILVIKTWGKPFKIWRLSEWLLVLACGVCTFLYDFLYLKSLELIPAVEASMLNYLFPIFIVIFAIPIHKERLNTFKILSIFMGFAGTILLITKGNISNFSFTSLRGDVLAILAAVCWGLFTNLVKKNKKDMLTSTFVMTFIAWLLSIGGMLVYSHGKLLQSMDFYGVLWLCLSNIVFGFFLYFRALKYSSASLIASFTFFAPFVTLVFIMILLGERLTWLDGLAAVLILFSVPVQKLGDVIKRRRGGLL</sequence>
<feature type="transmembrane region" description="Helical" evidence="7">
    <location>
        <begin position="117"/>
        <end position="136"/>
    </location>
</feature>
<feature type="transmembrane region" description="Helical" evidence="7">
    <location>
        <begin position="29"/>
        <end position="48"/>
    </location>
</feature>
<reference evidence="9 10" key="1">
    <citation type="submission" date="2019-10" db="EMBL/GenBank/DDBJ databases">
        <title>Description of Paenibacillus humi sp. nov.</title>
        <authorList>
            <person name="Carlier A."/>
            <person name="Qi S."/>
        </authorList>
    </citation>
    <scope>NUCLEOTIDE SEQUENCE [LARGE SCALE GENOMIC DNA]</scope>
    <source>
        <strain evidence="9 10">LMG 31461</strain>
    </source>
</reference>
<comment type="similarity">
    <text evidence="2">Belongs to the EamA transporter family.</text>
</comment>
<dbReference type="PANTHER" id="PTHR32322:SF18">
    <property type="entry name" value="S-ADENOSYLMETHIONINE_S-ADENOSYLHOMOCYSTEINE TRANSPORTER"/>
    <property type="match status" value="1"/>
</dbReference>
<proteinExistence type="inferred from homology"/>
<keyword evidence="5 7" id="KW-1133">Transmembrane helix</keyword>
<evidence type="ECO:0000256" key="2">
    <source>
        <dbReference type="ARBA" id="ARBA00007362"/>
    </source>
</evidence>
<evidence type="ECO:0000256" key="1">
    <source>
        <dbReference type="ARBA" id="ARBA00004651"/>
    </source>
</evidence>
<evidence type="ECO:0000256" key="5">
    <source>
        <dbReference type="ARBA" id="ARBA00022989"/>
    </source>
</evidence>
<keyword evidence="10" id="KW-1185">Reference proteome</keyword>
<evidence type="ECO:0000313" key="10">
    <source>
        <dbReference type="Proteomes" id="UP000653578"/>
    </source>
</evidence>
<feature type="transmembrane region" description="Helical" evidence="7">
    <location>
        <begin position="171"/>
        <end position="192"/>
    </location>
</feature>
<comment type="subcellular location">
    <subcellularLocation>
        <location evidence="1">Cell membrane</location>
        <topology evidence="1">Multi-pass membrane protein</topology>
    </subcellularLocation>
</comment>
<dbReference type="InterPro" id="IPR050638">
    <property type="entry name" value="AA-Vitamin_Transporters"/>
</dbReference>
<feature type="transmembrane region" description="Helical" evidence="7">
    <location>
        <begin position="230"/>
        <end position="251"/>
    </location>
</feature>
<dbReference type="Proteomes" id="UP000653578">
    <property type="component" value="Unassembled WGS sequence"/>
</dbReference>
<gene>
    <name evidence="9" type="ORF">GC096_12370</name>
</gene>
<keyword evidence="3" id="KW-1003">Cell membrane</keyword>
<keyword evidence="4 7" id="KW-0812">Transmembrane</keyword>
<organism evidence="9 10">
    <name type="scientific">Paenibacillus plantarum</name>
    <dbReference type="NCBI Taxonomy" id="2654975"/>
    <lineage>
        <taxon>Bacteria</taxon>
        <taxon>Bacillati</taxon>
        <taxon>Bacillota</taxon>
        <taxon>Bacilli</taxon>
        <taxon>Bacillales</taxon>
        <taxon>Paenibacillaceae</taxon>
        <taxon>Paenibacillus</taxon>
    </lineage>
</organism>
<dbReference type="InterPro" id="IPR037185">
    <property type="entry name" value="EmrE-like"/>
</dbReference>
<evidence type="ECO:0000256" key="3">
    <source>
        <dbReference type="ARBA" id="ARBA00022475"/>
    </source>
</evidence>
<evidence type="ECO:0000256" key="4">
    <source>
        <dbReference type="ARBA" id="ARBA00022692"/>
    </source>
</evidence>
<dbReference type="Pfam" id="PF00892">
    <property type="entry name" value="EamA"/>
    <property type="match status" value="2"/>
</dbReference>
<comment type="caution">
    <text evidence="9">The sequence shown here is derived from an EMBL/GenBank/DDBJ whole genome shotgun (WGS) entry which is preliminary data.</text>
</comment>
<feature type="domain" description="EamA" evidence="8">
    <location>
        <begin position="5"/>
        <end position="131"/>
    </location>
</feature>
<evidence type="ECO:0000256" key="7">
    <source>
        <dbReference type="SAM" id="Phobius"/>
    </source>
</evidence>
<feature type="transmembrane region" description="Helical" evidence="7">
    <location>
        <begin position="204"/>
        <end position="223"/>
    </location>
</feature>
<accession>A0ABX1X9Y6</accession>
<dbReference type="PANTHER" id="PTHR32322">
    <property type="entry name" value="INNER MEMBRANE TRANSPORTER"/>
    <property type="match status" value="1"/>
</dbReference>
<feature type="transmembrane region" description="Helical" evidence="7">
    <location>
        <begin position="257"/>
        <end position="275"/>
    </location>
</feature>
<feature type="transmembrane region" description="Helical" evidence="7">
    <location>
        <begin position="84"/>
        <end position="105"/>
    </location>
</feature>
<feature type="transmembrane region" description="Helical" evidence="7">
    <location>
        <begin position="60"/>
        <end position="78"/>
    </location>
</feature>
<dbReference type="InterPro" id="IPR000620">
    <property type="entry name" value="EamA_dom"/>
</dbReference>
<keyword evidence="6 7" id="KW-0472">Membrane</keyword>
<protein>
    <submittedName>
        <fullName evidence="9">EamA family transporter</fullName>
    </submittedName>
</protein>
<dbReference type="SUPFAM" id="SSF103481">
    <property type="entry name" value="Multidrug resistance efflux transporter EmrE"/>
    <property type="match status" value="2"/>
</dbReference>
<evidence type="ECO:0000259" key="8">
    <source>
        <dbReference type="Pfam" id="PF00892"/>
    </source>
</evidence>
<feature type="transmembrane region" description="Helical" evidence="7">
    <location>
        <begin position="148"/>
        <end position="164"/>
    </location>
</feature>